<reference evidence="1 2" key="1">
    <citation type="submission" date="2019-07" db="EMBL/GenBank/DDBJ databases">
        <title>Novel species of Flavobacterium.</title>
        <authorList>
            <person name="Liu Q."/>
            <person name="Xin Y.-H."/>
        </authorList>
    </citation>
    <scope>NUCLEOTIDE SEQUENCE [LARGE SCALE GENOMIC DNA]</scope>
    <source>
        <strain evidence="1 2">GSR22</strain>
    </source>
</reference>
<dbReference type="EMBL" id="VJZL01000036">
    <property type="protein sequence ID" value="TRX06201.1"/>
    <property type="molecule type" value="Genomic_DNA"/>
</dbReference>
<evidence type="ECO:0000313" key="1">
    <source>
        <dbReference type="EMBL" id="TRX06201.1"/>
    </source>
</evidence>
<gene>
    <name evidence="1" type="ORF">FNW11_14980</name>
</gene>
<proteinExistence type="predicted"/>
<name>A0A553BD69_9FLAO</name>
<dbReference type="OrthoDB" id="1367251at2"/>
<protein>
    <submittedName>
        <fullName evidence="1">Uncharacterized protein</fullName>
    </submittedName>
</protein>
<dbReference type="AlphaFoldDB" id="A0A553BD69"/>
<dbReference type="RefSeq" id="WP_144065011.1">
    <property type="nucleotide sequence ID" value="NZ_VJZL01000036.1"/>
</dbReference>
<dbReference type="Proteomes" id="UP000318669">
    <property type="component" value="Unassembled WGS sequence"/>
</dbReference>
<evidence type="ECO:0000313" key="2">
    <source>
        <dbReference type="Proteomes" id="UP000318669"/>
    </source>
</evidence>
<organism evidence="1 2">
    <name type="scientific">Flavobacterium gawalongense</name>
    <dbReference type="NCBI Taxonomy" id="2594432"/>
    <lineage>
        <taxon>Bacteria</taxon>
        <taxon>Pseudomonadati</taxon>
        <taxon>Bacteroidota</taxon>
        <taxon>Flavobacteriia</taxon>
        <taxon>Flavobacteriales</taxon>
        <taxon>Flavobacteriaceae</taxon>
        <taxon>Flavobacterium</taxon>
    </lineage>
</organism>
<sequence length="74" mass="9208">MANNTPTPYSCWVFHKDKTRHPLEYKFMKSIYYLHKLLEKDGFDYHYINIYNRKTGQYLGRQYFDKFIIDKPLY</sequence>
<comment type="caution">
    <text evidence="1">The sequence shown here is derived from an EMBL/GenBank/DDBJ whole genome shotgun (WGS) entry which is preliminary data.</text>
</comment>
<accession>A0A553BD69</accession>